<keyword evidence="6 7" id="KW-0472">Membrane</keyword>
<evidence type="ECO:0000313" key="9">
    <source>
        <dbReference type="EMBL" id="MFC7405632.1"/>
    </source>
</evidence>
<dbReference type="Pfam" id="PF00528">
    <property type="entry name" value="BPD_transp_1"/>
    <property type="match status" value="1"/>
</dbReference>
<dbReference type="InterPro" id="IPR045621">
    <property type="entry name" value="BPD_transp_1_N"/>
</dbReference>
<organism evidence="9 10">
    <name type="scientific">Georgenia alba</name>
    <dbReference type="NCBI Taxonomy" id="2233858"/>
    <lineage>
        <taxon>Bacteria</taxon>
        <taxon>Bacillati</taxon>
        <taxon>Actinomycetota</taxon>
        <taxon>Actinomycetes</taxon>
        <taxon>Micrococcales</taxon>
        <taxon>Bogoriellaceae</taxon>
        <taxon>Georgenia</taxon>
    </lineage>
</organism>
<dbReference type="EMBL" id="JBHTCQ010000002">
    <property type="protein sequence ID" value="MFC7405632.1"/>
    <property type="molecule type" value="Genomic_DNA"/>
</dbReference>
<proteinExistence type="inferred from homology"/>
<dbReference type="CDD" id="cd06261">
    <property type="entry name" value="TM_PBP2"/>
    <property type="match status" value="1"/>
</dbReference>
<feature type="transmembrane region" description="Helical" evidence="7">
    <location>
        <begin position="181"/>
        <end position="200"/>
    </location>
</feature>
<evidence type="ECO:0000256" key="5">
    <source>
        <dbReference type="ARBA" id="ARBA00022989"/>
    </source>
</evidence>
<dbReference type="PANTHER" id="PTHR43163:SF6">
    <property type="entry name" value="DIPEPTIDE TRANSPORT SYSTEM PERMEASE PROTEIN DPPB-RELATED"/>
    <property type="match status" value="1"/>
</dbReference>
<reference evidence="10" key="1">
    <citation type="journal article" date="2019" name="Int. J. Syst. Evol. Microbiol.">
        <title>The Global Catalogue of Microorganisms (GCM) 10K type strain sequencing project: providing services to taxonomists for standard genome sequencing and annotation.</title>
        <authorList>
            <consortium name="The Broad Institute Genomics Platform"/>
            <consortium name="The Broad Institute Genome Sequencing Center for Infectious Disease"/>
            <person name="Wu L."/>
            <person name="Ma J."/>
        </authorList>
    </citation>
    <scope>NUCLEOTIDE SEQUENCE [LARGE SCALE GENOMIC DNA]</scope>
    <source>
        <strain evidence="10">JCM 1490</strain>
    </source>
</reference>
<evidence type="ECO:0000256" key="6">
    <source>
        <dbReference type="ARBA" id="ARBA00023136"/>
    </source>
</evidence>
<feature type="transmembrane region" description="Helical" evidence="7">
    <location>
        <begin position="9"/>
        <end position="30"/>
    </location>
</feature>
<keyword evidence="3" id="KW-1003">Cell membrane</keyword>
<dbReference type="PANTHER" id="PTHR43163">
    <property type="entry name" value="DIPEPTIDE TRANSPORT SYSTEM PERMEASE PROTEIN DPPB-RELATED"/>
    <property type="match status" value="1"/>
</dbReference>
<keyword evidence="10" id="KW-1185">Reference proteome</keyword>
<evidence type="ECO:0000256" key="3">
    <source>
        <dbReference type="ARBA" id="ARBA00022475"/>
    </source>
</evidence>
<evidence type="ECO:0000313" key="10">
    <source>
        <dbReference type="Proteomes" id="UP001596455"/>
    </source>
</evidence>
<keyword evidence="2 7" id="KW-0813">Transport</keyword>
<feature type="transmembrane region" description="Helical" evidence="7">
    <location>
        <begin position="132"/>
        <end position="161"/>
    </location>
</feature>
<comment type="similarity">
    <text evidence="7">Belongs to the binding-protein-dependent transport system permease family.</text>
</comment>
<evidence type="ECO:0000256" key="2">
    <source>
        <dbReference type="ARBA" id="ARBA00022448"/>
    </source>
</evidence>
<feature type="transmembrane region" description="Helical" evidence="7">
    <location>
        <begin position="284"/>
        <end position="310"/>
    </location>
</feature>
<comment type="subcellular location">
    <subcellularLocation>
        <location evidence="1 7">Cell membrane</location>
        <topology evidence="1 7">Multi-pass membrane protein</topology>
    </subcellularLocation>
</comment>
<sequence>MTTYLVRRLLISIPVLLGVTVLNFAIIQLAPGSPADLYLDPNAGPDYRERVEAALGLDQPVLVQYWNWLSQLARGDLGLSYVSRTPVADVLAERIGPTLLLMGLSLVVAYAIAIPVGILAAKKKGTWVDYTVVGGAFFGVSVPNFFLGLALIYIFSLQLGWLPTGNMVTIGGGGGGLVDRILHLILPVTVLSTAIAGNMVRYVRASMVDALSEDYIRTAHAKGLAPKVVTNKHALRNALIPIVTILTVDLAGLLGGAIVSEQVFQWPGLGLLTIQSISSRDYSVLMGINLVAALAVFTANILADILYAVVDPRIEYR</sequence>
<dbReference type="InterPro" id="IPR035906">
    <property type="entry name" value="MetI-like_sf"/>
</dbReference>
<dbReference type="RefSeq" id="WP_382394245.1">
    <property type="nucleotide sequence ID" value="NZ_JBHTCQ010000002.1"/>
</dbReference>
<gene>
    <name evidence="9" type="ORF">ACFQQL_10980</name>
</gene>
<evidence type="ECO:0000256" key="4">
    <source>
        <dbReference type="ARBA" id="ARBA00022692"/>
    </source>
</evidence>
<dbReference type="Pfam" id="PF19300">
    <property type="entry name" value="BPD_transp_1_N"/>
    <property type="match status" value="1"/>
</dbReference>
<feature type="transmembrane region" description="Helical" evidence="7">
    <location>
        <begin position="99"/>
        <end position="120"/>
    </location>
</feature>
<protein>
    <submittedName>
        <fullName evidence="9">ABC transporter permease</fullName>
    </submittedName>
</protein>
<dbReference type="SUPFAM" id="SSF161098">
    <property type="entry name" value="MetI-like"/>
    <property type="match status" value="1"/>
</dbReference>
<feature type="transmembrane region" description="Helical" evidence="7">
    <location>
        <begin position="239"/>
        <end position="264"/>
    </location>
</feature>
<comment type="caution">
    <text evidence="9">The sequence shown here is derived from an EMBL/GenBank/DDBJ whole genome shotgun (WGS) entry which is preliminary data.</text>
</comment>
<dbReference type="PROSITE" id="PS50928">
    <property type="entry name" value="ABC_TM1"/>
    <property type="match status" value="1"/>
</dbReference>
<dbReference type="Proteomes" id="UP001596455">
    <property type="component" value="Unassembled WGS sequence"/>
</dbReference>
<evidence type="ECO:0000256" key="1">
    <source>
        <dbReference type="ARBA" id="ARBA00004651"/>
    </source>
</evidence>
<name>A0ABW2QA70_9MICO</name>
<evidence type="ECO:0000259" key="8">
    <source>
        <dbReference type="PROSITE" id="PS50928"/>
    </source>
</evidence>
<dbReference type="Gene3D" id="1.10.3720.10">
    <property type="entry name" value="MetI-like"/>
    <property type="match status" value="1"/>
</dbReference>
<keyword evidence="5 7" id="KW-1133">Transmembrane helix</keyword>
<accession>A0ABW2QA70</accession>
<feature type="domain" description="ABC transmembrane type-1" evidence="8">
    <location>
        <begin position="95"/>
        <end position="303"/>
    </location>
</feature>
<evidence type="ECO:0000256" key="7">
    <source>
        <dbReference type="RuleBase" id="RU363032"/>
    </source>
</evidence>
<keyword evidence="4 7" id="KW-0812">Transmembrane</keyword>
<dbReference type="InterPro" id="IPR000515">
    <property type="entry name" value="MetI-like"/>
</dbReference>